<sequence length="371" mass="43547">MKHCKNCMMPDTKPGLVLNDQGICQACCHYEMRKTVNYQSRFEELKKLADKYRKNDGTHDCIIAISGGKDSHYQVYVMKELLGMNPLLVSVVDPFSKTKAGEYNFQNIADAFNCDVIALHQNPSLVRKMVRIAFEEMGSPTWPIDRAIYTFPIKMATRWKIPLIVYGENVSWEYGGVLQKETYSARDQLKNDVVKAIDWNFWFEKGISKKDIEMLQNPSDEEIESAGLEPIYLSYFIPWDGFRNYQIAKRYGFRDLSHEWRREGFVEDYDQVDSVAYLVHPWLKYPKFGFARATDVVGYWIRSGKITKKEGAQLIKEQDHKLDQRALDDFLAFTGYTDKEFWEIVDKFYNRDIFEKIDGIWKLKDPVWKNL</sequence>
<dbReference type="EMBL" id="CP003167">
    <property type="protein sequence ID" value="AGB02350.1"/>
    <property type="molecule type" value="Genomic_DNA"/>
</dbReference>
<evidence type="ECO:0000313" key="2">
    <source>
        <dbReference type="Proteomes" id="UP000010824"/>
    </source>
</evidence>
<name>L0HEB2_METFS</name>
<gene>
    <name evidence="1" type="ordered locus">Metfor_1308</name>
</gene>
<accession>L0HEB2</accession>
<dbReference type="AlphaFoldDB" id="L0HEB2"/>
<dbReference type="GeneID" id="14310621"/>
<dbReference type="eggNOG" id="arCOG15275">
    <property type="taxonomic scope" value="Archaea"/>
</dbReference>
<dbReference type="STRING" id="593750.Metfor_1308"/>
<dbReference type="InParanoid" id="L0HEB2"/>
<dbReference type="HOGENOM" id="CLU_056004_1_0_2"/>
<proteinExistence type="predicted"/>
<evidence type="ECO:0000313" key="1">
    <source>
        <dbReference type="EMBL" id="AGB02350.1"/>
    </source>
</evidence>
<dbReference type="GO" id="GO:0016740">
    <property type="term" value="F:transferase activity"/>
    <property type="evidence" value="ECO:0007669"/>
    <property type="project" value="UniProtKB-KW"/>
</dbReference>
<organism evidence="1 2">
    <name type="scientific">Methanoregula formicica (strain DSM 22288 / NBRC 105244 / SMSP)</name>
    <dbReference type="NCBI Taxonomy" id="593750"/>
    <lineage>
        <taxon>Archaea</taxon>
        <taxon>Methanobacteriati</taxon>
        <taxon>Methanobacteriota</taxon>
        <taxon>Stenosarchaea group</taxon>
        <taxon>Methanomicrobia</taxon>
        <taxon>Methanomicrobiales</taxon>
        <taxon>Methanoregulaceae</taxon>
        <taxon>Methanoregula</taxon>
    </lineage>
</organism>
<dbReference type="Proteomes" id="UP000010824">
    <property type="component" value="Chromosome"/>
</dbReference>
<dbReference type="RefSeq" id="WP_015285313.1">
    <property type="nucleotide sequence ID" value="NC_019943.1"/>
</dbReference>
<dbReference type="Gene3D" id="3.40.50.620">
    <property type="entry name" value="HUPs"/>
    <property type="match status" value="1"/>
</dbReference>
<reference evidence="2" key="1">
    <citation type="submission" date="2011-12" db="EMBL/GenBank/DDBJ databases">
        <title>Complete sequence of Methanoregula formicicum SMSP.</title>
        <authorList>
            <person name="Lucas S."/>
            <person name="Han J."/>
            <person name="Lapidus A."/>
            <person name="Cheng J.-F."/>
            <person name="Goodwin L."/>
            <person name="Pitluck S."/>
            <person name="Peters L."/>
            <person name="Ovchinnikova G."/>
            <person name="Teshima H."/>
            <person name="Detter J.C."/>
            <person name="Han C."/>
            <person name="Tapia R."/>
            <person name="Land M."/>
            <person name="Hauser L."/>
            <person name="Kyrpides N."/>
            <person name="Ivanova N."/>
            <person name="Pagani I."/>
            <person name="Imachi H."/>
            <person name="Tamaki H."/>
            <person name="Sekiguchi Y."/>
            <person name="Kamagata Y."/>
            <person name="Cadillo-Quiroz H."/>
            <person name="Zinder S."/>
            <person name="Liu W.-T."/>
            <person name="Woyke T."/>
        </authorList>
    </citation>
    <scope>NUCLEOTIDE SEQUENCE [LARGE SCALE GENOMIC DNA]</scope>
    <source>
        <strain evidence="2">DSM 22288 / NBRC 105244 / SMSP</strain>
    </source>
</reference>
<reference evidence="1 2" key="2">
    <citation type="journal article" date="2014" name="Genome Announc.">
        <title>Complete Genome Sequence of Methanoregula formicica SMSPT, a Mesophilic Hydrogenotrophic Methanogen Isolated from a Methanogenic Upflow Anaerobic Sludge Blanket Reactor.</title>
        <authorList>
            <person name="Yamamoto K."/>
            <person name="Tamaki H."/>
            <person name="Cadillo-Quiroz H."/>
            <person name="Imachi H."/>
            <person name="Kyrpides N."/>
            <person name="Woyke T."/>
            <person name="Goodwin L."/>
            <person name="Zinder S.H."/>
            <person name="Kamagata Y."/>
            <person name="Liu W.T."/>
        </authorList>
    </citation>
    <scope>NUCLEOTIDE SEQUENCE [LARGE SCALE GENOMIC DNA]</scope>
    <source>
        <strain evidence="2">DSM 22288 / NBRC 105244 / SMSP</strain>
    </source>
</reference>
<keyword evidence="1" id="KW-0808">Transferase</keyword>
<dbReference type="InterPro" id="IPR014729">
    <property type="entry name" value="Rossmann-like_a/b/a_fold"/>
</dbReference>
<dbReference type="NCBIfam" id="TIGR03573">
    <property type="entry name" value="WbuX"/>
    <property type="match status" value="1"/>
</dbReference>
<dbReference type="KEGG" id="mfo:Metfor_1308"/>
<dbReference type="InterPro" id="IPR020022">
    <property type="entry name" value="N-acetyl_sugar_amidoTrfase"/>
</dbReference>
<keyword evidence="2" id="KW-1185">Reference proteome</keyword>
<protein>
    <submittedName>
        <fullName evidence="1">N-acetyl sugar amidotransferase</fullName>
    </submittedName>
</protein>
<dbReference type="SUPFAM" id="SSF52402">
    <property type="entry name" value="Adenine nucleotide alpha hydrolases-like"/>
    <property type="match status" value="1"/>
</dbReference>